<reference evidence="2" key="1">
    <citation type="submission" date="2017-09" db="EMBL/GenBank/DDBJ databases">
        <title>Depth-based differentiation of microbial function through sediment-hosted aquifers and enrichment of novel symbionts in the deep terrestrial subsurface.</title>
        <authorList>
            <person name="Probst A.J."/>
            <person name="Ladd B."/>
            <person name="Jarett J.K."/>
            <person name="Geller-Mcgrath D.E."/>
            <person name="Sieber C.M.K."/>
            <person name="Emerson J.B."/>
            <person name="Anantharaman K."/>
            <person name="Thomas B.C."/>
            <person name="Malmstrom R."/>
            <person name="Stieglmeier M."/>
            <person name="Klingl A."/>
            <person name="Woyke T."/>
            <person name="Ryan C.M."/>
            <person name="Banfield J.F."/>
        </authorList>
    </citation>
    <scope>NUCLEOTIDE SEQUENCE [LARGE SCALE GENOMIC DNA]</scope>
</reference>
<dbReference type="InterPro" id="IPR003489">
    <property type="entry name" value="RHF/RaiA"/>
</dbReference>
<name>A0A2H0VBT1_9BACT</name>
<organism evidence="1 2">
    <name type="scientific">Candidatus Doudnabacteria bacterium CG10_big_fil_rev_8_21_14_0_10_42_18</name>
    <dbReference type="NCBI Taxonomy" id="1974552"/>
    <lineage>
        <taxon>Bacteria</taxon>
        <taxon>Candidatus Doudnaibacteriota</taxon>
    </lineage>
</organism>
<dbReference type="AlphaFoldDB" id="A0A2H0VBT1"/>
<dbReference type="EMBL" id="PFAK01000008">
    <property type="protein sequence ID" value="PIR96536.1"/>
    <property type="molecule type" value="Genomic_DNA"/>
</dbReference>
<evidence type="ECO:0000313" key="2">
    <source>
        <dbReference type="Proteomes" id="UP000230922"/>
    </source>
</evidence>
<dbReference type="Proteomes" id="UP000230922">
    <property type="component" value="Unassembled WGS sequence"/>
</dbReference>
<dbReference type="Gene3D" id="3.30.160.100">
    <property type="entry name" value="Ribosome hibernation promotion factor-like"/>
    <property type="match status" value="1"/>
</dbReference>
<dbReference type="Pfam" id="PF02482">
    <property type="entry name" value="Ribosomal_S30AE"/>
    <property type="match status" value="1"/>
</dbReference>
<protein>
    <submittedName>
        <fullName evidence="1">Ribosomal subunit interface protein</fullName>
    </submittedName>
</protein>
<sequence length="114" mass="13327">MNITIKATKTTLTPAIKKFINEKLQSLDKFIKQEDKIHIEVEVNKKHQKGPIYRAEIDIQPHGYHAESYGEDFYAAMDMLIPKIFEQLTKRKGKNLAKRREARKTVRQIKKGAF</sequence>
<accession>A0A2H0VBT1</accession>
<dbReference type="SUPFAM" id="SSF69754">
    <property type="entry name" value="Ribosome binding protein Y (YfiA homologue)"/>
    <property type="match status" value="1"/>
</dbReference>
<dbReference type="InterPro" id="IPR036567">
    <property type="entry name" value="RHF-like"/>
</dbReference>
<evidence type="ECO:0000313" key="1">
    <source>
        <dbReference type="EMBL" id="PIR96536.1"/>
    </source>
</evidence>
<gene>
    <name evidence="1" type="primary">raiA</name>
    <name evidence="1" type="ORF">COT92_00585</name>
</gene>
<comment type="caution">
    <text evidence="1">The sequence shown here is derived from an EMBL/GenBank/DDBJ whole genome shotgun (WGS) entry which is preliminary data.</text>
</comment>
<dbReference type="NCBIfam" id="TIGR00741">
    <property type="entry name" value="yfiA"/>
    <property type="match status" value="1"/>
</dbReference>
<proteinExistence type="predicted"/>